<proteinExistence type="predicted"/>
<comment type="caution">
    <text evidence="1">The sequence shown here is derived from an EMBL/GenBank/DDBJ whole genome shotgun (WGS) entry which is preliminary data.</text>
</comment>
<organism evidence="1 2">
    <name type="scientific">Hericium alpestre</name>
    <dbReference type="NCBI Taxonomy" id="135208"/>
    <lineage>
        <taxon>Eukaryota</taxon>
        <taxon>Fungi</taxon>
        <taxon>Dikarya</taxon>
        <taxon>Basidiomycota</taxon>
        <taxon>Agaricomycotina</taxon>
        <taxon>Agaricomycetes</taxon>
        <taxon>Russulales</taxon>
        <taxon>Hericiaceae</taxon>
        <taxon>Hericium</taxon>
    </lineage>
</organism>
<keyword evidence="2" id="KW-1185">Reference proteome</keyword>
<dbReference type="Proteomes" id="UP000298061">
    <property type="component" value="Unassembled WGS sequence"/>
</dbReference>
<accession>A0A4Z0A0Q2</accession>
<protein>
    <recommendedName>
        <fullName evidence="3">F-box domain-containing protein</fullName>
    </recommendedName>
</protein>
<reference evidence="1 2" key="1">
    <citation type="submission" date="2019-02" db="EMBL/GenBank/DDBJ databases">
        <title>Genome sequencing of the rare red list fungi Hericium alpestre (H. flagellum).</title>
        <authorList>
            <person name="Buettner E."/>
            <person name="Kellner H."/>
        </authorList>
    </citation>
    <scope>NUCLEOTIDE SEQUENCE [LARGE SCALE GENOMIC DNA]</scope>
    <source>
        <strain evidence="1 2">DSM 108284</strain>
    </source>
</reference>
<evidence type="ECO:0000313" key="2">
    <source>
        <dbReference type="Proteomes" id="UP000298061"/>
    </source>
</evidence>
<evidence type="ECO:0000313" key="1">
    <source>
        <dbReference type="EMBL" id="TFY79771.1"/>
    </source>
</evidence>
<dbReference type="EMBL" id="SFCI01000444">
    <property type="protein sequence ID" value="TFY79771.1"/>
    <property type="molecule type" value="Genomic_DNA"/>
</dbReference>
<sequence>MSQLVGVLSACPLLRSLGLQDALPQALNAPIAHLDQTLQAVHLSNLVIVELRGMPHECEHFLSRIIFPAYSNLMLDGWTGRLEDAHNPEAEFSALLNLHKNRAYSSTAEDFSSSFLWFHYLPDELEVIVANVNTRIALPRTPLDHRIVTNFARQFFAFTPLAECISLSIGFEDDIPFSQEELLDIFAHDYLHCIDEVTWGGSEIGIAAFCAALSACGEALSANPASSPGFLVFPHLKTLGISYVDFSDPSDREILWTSSVGLQADHKARGSPIQKLVFTACRGLSEEWTDALQSSSIFEETEVQFHSR</sequence>
<dbReference type="AlphaFoldDB" id="A0A4Z0A0Q2"/>
<evidence type="ECO:0008006" key="3">
    <source>
        <dbReference type="Google" id="ProtNLM"/>
    </source>
</evidence>
<name>A0A4Z0A0Q2_9AGAM</name>
<gene>
    <name evidence="1" type="ORF">EWM64_g4242</name>
</gene>